<evidence type="ECO:0000313" key="2">
    <source>
        <dbReference type="EMBL" id="UYP47827.1"/>
    </source>
</evidence>
<dbReference type="EMBL" id="CP104013">
    <property type="protein sequence ID" value="UYP47827.1"/>
    <property type="molecule type" value="Genomic_DNA"/>
</dbReference>
<name>A0ABY6HZQ8_9ARCH</name>
<dbReference type="SUPFAM" id="SSF102114">
    <property type="entry name" value="Radical SAM enzymes"/>
    <property type="match status" value="1"/>
</dbReference>
<dbReference type="PROSITE" id="PS51918">
    <property type="entry name" value="RADICAL_SAM"/>
    <property type="match status" value="1"/>
</dbReference>
<feature type="domain" description="Radical SAM core" evidence="1">
    <location>
        <begin position="274"/>
        <end position="500"/>
    </location>
</feature>
<sequence>MKESNVIIKPWRDDYLKIGLVYPNSYSAMAGLTIQTLYNMWNSHPNIICERFFLPSPEFSLTDSKQLKGHRSNKKKQFISSSLRTGDDFTHNHPGQHQPMIRSLENNMPLVSFDIIAVSLCYEMDYPNLCWILENSHIPVFRKDRINATSEMEELIDYKNYPLILVGGHVIRSNPLPIDSIFDAAFIGEIEPMNEKLIEAWFSAKDDISNTSYLMIQNDFLKSINKLRGFWIPWLRPLQDDPHISRVYVKNLDLNPHPISQIIPHFSSSESNSLPFGESLFVEVNRGCPHFCRFCMTGSQIKPFRNRSLSVLQNIIQKGLTATKVKKVVLIGSSVTDHPQFLELCNFLIDLNIEFSIPSIRIETLTLPMAKALVKGGMRTVAVAPETGSDRLRKTINKRISNLQILKGAKILLDAGIPNIKLYILYGLPHENDSDLDAIVSLAKSIAKLGYGKSGVRLSVNPFIPKSHTPYESSIELYLDAKMARFKEKLARIYVPLKGDKQIKFETLPLEEAYLQTLFSLGDSSFVTFIYECYQHGLSIKKWYRFAKAKQNAYAGLHQDYLQKVAESSFGGHPWNFIDQNLPPRLLQREFEKSFIKDN</sequence>
<organism evidence="2 3">
    <name type="scientific">Candidatus Lokiarchaeum ossiferum</name>
    <dbReference type="NCBI Taxonomy" id="2951803"/>
    <lineage>
        <taxon>Archaea</taxon>
        <taxon>Promethearchaeati</taxon>
        <taxon>Promethearchaeota</taxon>
        <taxon>Promethearchaeia</taxon>
        <taxon>Promethearchaeales</taxon>
        <taxon>Promethearchaeaceae</taxon>
        <taxon>Candidatus Lokiarchaeum</taxon>
    </lineage>
</organism>
<dbReference type="Proteomes" id="UP001208689">
    <property type="component" value="Chromosome"/>
</dbReference>
<dbReference type="PANTHER" id="PTHR42731">
    <property type="entry name" value="SLL1084 PROTEIN"/>
    <property type="match status" value="1"/>
</dbReference>
<dbReference type="CDD" id="cd01335">
    <property type="entry name" value="Radical_SAM"/>
    <property type="match status" value="1"/>
</dbReference>
<dbReference type="Gene3D" id="3.80.30.20">
    <property type="entry name" value="tm_1862 like domain"/>
    <property type="match status" value="1"/>
</dbReference>
<dbReference type="Pfam" id="PF19864">
    <property type="entry name" value="Radical_SAM_N2"/>
    <property type="match status" value="1"/>
</dbReference>
<gene>
    <name evidence="2" type="ORF">NEF87_004112</name>
</gene>
<keyword evidence="3" id="KW-1185">Reference proteome</keyword>
<reference evidence="2" key="1">
    <citation type="submission" date="2022-09" db="EMBL/GenBank/DDBJ databases">
        <title>Actin cytoskeleton and complex cell architecture in an #Asgard archaeon.</title>
        <authorList>
            <person name="Ponce Toledo R.I."/>
            <person name="Schleper C."/>
            <person name="Rodrigues Oliveira T."/>
            <person name="Wollweber F."/>
            <person name="Xu J."/>
            <person name="Rittmann S."/>
            <person name="Klingl A."/>
            <person name="Pilhofer M."/>
        </authorList>
    </citation>
    <scope>NUCLEOTIDE SEQUENCE</scope>
    <source>
        <strain evidence="2">B-35</strain>
    </source>
</reference>
<dbReference type="InterPro" id="IPR006638">
    <property type="entry name" value="Elp3/MiaA/NifB-like_rSAM"/>
</dbReference>
<dbReference type="SFLD" id="SFLDG01082">
    <property type="entry name" value="B12-binding_domain_containing"/>
    <property type="match status" value="1"/>
</dbReference>
<protein>
    <recommendedName>
        <fullName evidence="1">Radical SAM core domain-containing protein</fullName>
    </recommendedName>
</protein>
<dbReference type="Pfam" id="PF04055">
    <property type="entry name" value="Radical_SAM"/>
    <property type="match status" value="1"/>
</dbReference>
<evidence type="ECO:0000259" key="1">
    <source>
        <dbReference type="PROSITE" id="PS51918"/>
    </source>
</evidence>
<dbReference type="SMART" id="SM00729">
    <property type="entry name" value="Elp3"/>
    <property type="match status" value="1"/>
</dbReference>
<dbReference type="InterPro" id="IPR058240">
    <property type="entry name" value="rSAM_sf"/>
</dbReference>
<evidence type="ECO:0000313" key="3">
    <source>
        <dbReference type="Proteomes" id="UP001208689"/>
    </source>
</evidence>
<dbReference type="InterPro" id="IPR023404">
    <property type="entry name" value="rSAM_horseshoe"/>
</dbReference>
<proteinExistence type="predicted"/>
<dbReference type="InterPro" id="IPR045784">
    <property type="entry name" value="Radical_SAM_N2"/>
</dbReference>
<dbReference type="PANTHER" id="PTHR42731:SF1">
    <property type="entry name" value="RADICAL SAM DOMAIN PROTEIN"/>
    <property type="match status" value="1"/>
</dbReference>
<dbReference type="SFLD" id="SFLDS00029">
    <property type="entry name" value="Radical_SAM"/>
    <property type="match status" value="1"/>
</dbReference>
<dbReference type="InterPro" id="IPR007197">
    <property type="entry name" value="rSAM"/>
</dbReference>
<accession>A0ABY6HZQ8</accession>